<dbReference type="GO" id="GO:0016787">
    <property type="term" value="F:hydrolase activity"/>
    <property type="evidence" value="ECO:0007669"/>
    <property type="project" value="UniProtKB-KW"/>
</dbReference>
<dbReference type="Proteomes" id="UP001071230">
    <property type="component" value="Unassembled WGS sequence"/>
</dbReference>
<evidence type="ECO:0000259" key="3">
    <source>
        <dbReference type="Pfam" id="PF02550"/>
    </source>
</evidence>
<organism evidence="5">
    <name type="scientific">Acididesulfobacillus acetoxydans</name>
    <dbReference type="NCBI Taxonomy" id="1561005"/>
    <lineage>
        <taxon>Bacteria</taxon>
        <taxon>Bacillati</taxon>
        <taxon>Bacillota</taxon>
        <taxon>Clostridia</taxon>
        <taxon>Eubacteriales</taxon>
        <taxon>Peptococcaceae</taxon>
        <taxon>Acididesulfobacillus</taxon>
    </lineage>
</organism>
<reference evidence="5" key="2">
    <citation type="submission" date="2020-01" db="EMBL/GenBank/DDBJ databases">
        <authorList>
            <person name="Hornung B."/>
        </authorList>
    </citation>
    <scope>NUCLEOTIDE SEQUENCE</scope>
    <source>
        <strain evidence="5">PacBioINE</strain>
    </source>
</reference>
<accession>A0A8S0WDV2</accession>
<dbReference type="PANTHER" id="PTHR21432">
    <property type="entry name" value="ACETYL-COA HYDROLASE-RELATED"/>
    <property type="match status" value="1"/>
</dbReference>
<feature type="domain" description="Acetyl-CoA hydrolase/transferase C-terminal" evidence="4">
    <location>
        <begin position="272"/>
        <end position="424"/>
    </location>
</feature>
<dbReference type="Pfam" id="PF13336">
    <property type="entry name" value="AcetylCoA_hyd_C"/>
    <property type="match status" value="1"/>
</dbReference>
<dbReference type="InterPro" id="IPR003702">
    <property type="entry name" value="ActCoA_hydro_N"/>
</dbReference>
<dbReference type="Gene3D" id="3.30.750.70">
    <property type="entry name" value="4-hydroxybutyrate coenzyme like domains"/>
    <property type="match status" value="1"/>
</dbReference>
<keyword evidence="2 6" id="KW-0808">Transferase</keyword>
<dbReference type="GO" id="GO:0008775">
    <property type="term" value="F:acetate CoA-transferase activity"/>
    <property type="evidence" value="ECO:0007669"/>
    <property type="project" value="InterPro"/>
</dbReference>
<keyword evidence="7" id="KW-1185">Reference proteome</keyword>
<evidence type="ECO:0000256" key="2">
    <source>
        <dbReference type="ARBA" id="ARBA00022679"/>
    </source>
</evidence>
<dbReference type="GO" id="GO:0006083">
    <property type="term" value="P:acetate metabolic process"/>
    <property type="evidence" value="ECO:0007669"/>
    <property type="project" value="InterPro"/>
</dbReference>
<evidence type="ECO:0000313" key="7">
    <source>
        <dbReference type="Proteomes" id="UP001071230"/>
    </source>
</evidence>
<proteinExistence type="inferred from homology"/>
<dbReference type="KEGG" id="aacx:DEACI_0208"/>
<dbReference type="AlphaFoldDB" id="A0A8S0WDV2"/>
<evidence type="ECO:0000313" key="5">
    <source>
        <dbReference type="EMBL" id="CAA7599582.1"/>
    </source>
</evidence>
<comment type="similarity">
    <text evidence="1">Belongs to the acetyl-CoA hydrolase/transferase family.</text>
</comment>
<evidence type="ECO:0000256" key="1">
    <source>
        <dbReference type="ARBA" id="ARBA00009632"/>
    </source>
</evidence>
<dbReference type="SUPFAM" id="SSF100950">
    <property type="entry name" value="NagB/RpiA/CoA transferase-like"/>
    <property type="match status" value="2"/>
</dbReference>
<gene>
    <name evidence="5" type="ORF">DEACI_0208</name>
    <name evidence="6" type="ORF">DEACI_2243</name>
</gene>
<sequence length="432" mass="47252">MNWKTVYDMRIKDATEAVRAIECGQRVVISHACGEPQTLVEAMVARGSELQAVEIVHMVAMGKAAYCRPEMAGHFRHNSLFVGGTTRQAVNEGRADFTPVFFCEIPSLFRDGYLPVDVALVQVSPPDQNGFCSLGISVDYTLQALRSARLVIAQVNRFMPRTLGDSFVHVSELDILVPWDEPLIELPKPQIGEVEERIGRNVAQLVPDGATLQLGIGAIPDAVLGFLTEKNDLGIHSEMFSDGVVELYEAGVINNKAKTLHPGKMVATFLMGTRSLYDFVHDNPIVEMHSVDYTNNPYIIGQNDRLISINSALQVDLYGQVCADTIGYRQFSAVGGQVDFVRGARLSQGGKSIIAVPSTASGGKLSRIAVHLEEGAAVTTSRNDVDYIVTEYGIAGLRGKTIRQRANALIEIAHPQFREKLKVEAKKHGIHL</sequence>
<dbReference type="EMBL" id="LR746496">
    <property type="protein sequence ID" value="CAA7599582.1"/>
    <property type="molecule type" value="Genomic_DNA"/>
</dbReference>
<dbReference type="EMBL" id="CDGJ01000065">
    <property type="protein sequence ID" value="CEJ07777.1"/>
    <property type="molecule type" value="Genomic_DNA"/>
</dbReference>
<evidence type="ECO:0000313" key="6">
    <source>
        <dbReference type="EMBL" id="CEJ07777.1"/>
    </source>
</evidence>
<dbReference type="InterPro" id="IPR037171">
    <property type="entry name" value="NagB/RpiA_transferase-like"/>
</dbReference>
<feature type="domain" description="Acetyl-CoA hydrolase/transferase N-terminal" evidence="3">
    <location>
        <begin position="16"/>
        <end position="177"/>
    </location>
</feature>
<dbReference type="Gene3D" id="3.40.1080.10">
    <property type="entry name" value="Glutaconate Coenzyme A-transferase"/>
    <property type="match status" value="1"/>
</dbReference>
<reference evidence="6" key="1">
    <citation type="submission" date="2014-11" db="EMBL/GenBank/DDBJ databases">
        <authorList>
            <person name="Hornung B.V."/>
        </authorList>
    </citation>
    <scope>NUCLEOTIDE SEQUENCE</scope>
    <source>
        <strain evidence="6">INE</strain>
    </source>
</reference>
<dbReference type="InterPro" id="IPR026888">
    <property type="entry name" value="AcetylCoA_hyd_C"/>
</dbReference>
<protein>
    <submittedName>
        <fullName evidence="6">4-hydroxybutyrate coenzyme A transferase</fullName>
    </submittedName>
    <submittedName>
        <fullName evidence="5">Acetyl-CoA hydrolase/transferase N-terminal domain protein</fullName>
    </submittedName>
</protein>
<dbReference type="Gene3D" id="3.40.1080.20">
    <property type="entry name" value="Acetyl-CoA hydrolase/transferase C-terminal domain"/>
    <property type="match status" value="1"/>
</dbReference>
<dbReference type="PANTHER" id="PTHR21432:SF20">
    <property type="entry name" value="ACETYL-COA HYDROLASE"/>
    <property type="match status" value="1"/>
</dbReference>
<evidence type="ECO:0000259" key="4">
    <source>
        <dbReference type="Pfam" id="PF13336"/>
    </source>
</evidence>
<dbReference type="Proteomes" id="UP000836597">
    <property type="component" value="Chromosome"/>
</dbReference>
<name>A0A8S0WDV2_9FIRM</name>
<dbReference type="RefSeq" id="WP_240983367.1">
    <property type="nucleotide sequence ID" value="NZ_CDGJ01000065.1"/>
</dbReference>
<keyword evidence="5" id="KW-0378">Hydrolase</keyword>
<dbReference type="InterPro" id="IPR046433">
    <property type="entry name" value="ActCoA_hydro"/>
</dbReference>
<dbReference type="InterPro" id="IPR038460">
    <property type="entry name" value="AcetylCoA_hyd_C_sf"/>
</dbReference>
<dbReference type="Pfam" id="PF02550">
    <property type="entry name" value="AcetylCoA_hydro"/>
    <property type="match status" value="1"/>
</dbReference>